<dbReference type="InterPro" id="IPR029068">
    <property type="entry name" value="Glyas_Bleomycin-R_OHBP_Dase"/>
</dbReference>
<dbReference type="Proteomes" id="UP001152178">
    <property type="component" value="Unassembled WGS sequence"/>
</dbReference>
<dbReference type="EMBL" id="JAPFQA010000029">
    <property type="protein sequence ID" value="MCZ8548506.1"/>
    <property type="molecule type" value="Genomic_DNA"/>
</dbReference>
<dbReference type="PROSITE" id="PS51819">
    <property type="entry name" value="VOC"/>
    <property type="match status" value="2"/>
</dbReference>
<proteinExistence type="predicted"/>
<dbReference type="InterPro" id="IPR037523">
    <property type="entry name" value="VOC_core"/>
</dbReference>
<feature type="domain" description="VOC" evidence="1">
    <location>
        <begin position="164"/>
        <end position="279"/>
    </location>
</feature>
<name>A0ABT4R419_9HYPH</name>
<dbReference type="SUPFAM" id="SSF54593">
    <property type="entry name" value="Glyoxalase/Bleomycin resistance protein/Dihydroxybiphenyl dioxygenase"/>
    <property type="match status" value="1"/>
</dbReference>
<protein>
    <submittedName>
        <fullName evidence="2">VOC family protein</fullName>
    </submittedName>
</protein>
<reference evidence="2" key="1">
    <citation type="submission" date="2022-11" db="EMBL/GenBank/DDBJ databases">
        <authorList>
            <person name="Coimbra C."/>
        </authorList>
    </citation>
    <scope>NUCLEOTIDE SEQUENCE</scope>
    <source>
        <strain evidence="2">Jales19</strain>
    </source>
</reference>
<dbReference type="Pfam" id="PF00903">
    <property type="entry name" value="Glyoxalase"/>
    <property type="match status" value="2"/>
</dbReference>
<dbReference type="Gene3D" id="3.10.180.10">
    <property type="entry name" value="2,3-Dihydroxybiphenyl 1,2-Dioxygenase, domain 1"/>
    <property type="match status" value="2"/>
</dbReference>
<comment type="caution">
    <text evidence="2">The sequence shown here is derived from an EMBL/GenBank/DDBJ whole genome shotgun (WGS) entry which is preliminary data.</text>
</comment>
<organism evidence="2 3">
    <name type="scientific">Mesorhizobium qingshengii</name>
    <dbReference type="NCBI Taxonomy" id="1165689"/>
    <lineage>
        <taxon>Bacteria</taxon>
        <taxon>Pseudomonadati</taxon>
        <taxon>Pseudomonadota</taxon>
        <taxon>Alphaproteobacteria</taxon>
        <taxon>Hyphomicrobiales</taxon>
        <taxon>Phyllobacteriaceae</taxon>
        <taxon>Mesorhizobium</taxon>
    </lineage>
</organism>
<dbReference type="PANTHER" id="PTHR21366:SF14">
    <property type="entry name" value="GLYOXALASE DOMAIN-CONTAINING PROTEIN 5"/>
    <property type="match status" value="1"/>
</dbReference>
<dbReference type="InterPro" id="IPR004360">
    <property type="entry name" value="Glyas_Fos-R_dOase_dom"/>
</dbReference>
<dbReference type="PANTHER" id="PTHR21366">
    <property type="entry name" value="GLYOXALASE FAMILY PROTEIN"/>
    <property type="match status" value="1"/>
</dbReference>
<evidence type="ECO:0000259" key="1">
    <source>
        <dbReference type="PROSITE" id="PS51819"/>
    </source>
</evidence>
<sequence length="320" mass="35394">MTAIRGFVGASRRPGTLGVHSMDNFNMVVPDLQQAKDFYGAFGMDVREEGNTLGLYTFGHTHRWGSISEGASKKLSYLSFGVFDDDFEAFRRHVEGQGVKLIDPPPGLSSNGFWFRDHDGNLVEIRVAEKTSPNSKSEISNLSVPANQRGASFRSRAATTRPRRLAHLLIFTRDVDQAVIFYARILGLRLSDRSGDGIAFMHGVHGSDHHLIAFAKSVGPGLHHCSWDVGSVEEIGLGAMQMADKGFSKGWGLGRHVLGSNFFHYVRDPWGSYSEYSSDIDYVSADHDWDAGDHAAEDAFYIWGPTPPDDFTVNYEEATD</sequence>
<evidence type="ECO:0000313" key="3">
    <source>
        <dbReference type="Proteomes" id="UP001152178"/>
    </source>
</evidence>
<dbReference type="InterPro" id="IPR050383">
    <property type="entry name" value="GlyoxalaseI/FosfomycinResist"/>
</dbReference>
<dbReference type="RefSeq" id="WP_269908755.1">
    <property type="nucleotide sequence ID" value="NZ_JAPFQA010000029.1"/>
</dbReference>
<gene>
    <name evidence="2" type="ORF">OOJ09_30450</name>
</gene>
<accession>A0ABT4R419</accession>
<feature type="domain" description="VOC" evidence="1">
    <location>
        <begin position="21"/>
        <end position="128"/>
    </location>
</feature>
<evidence type="ECO:0000313" key="2">
    <source>
        <dbReference type="EMBL" id="MCZ8548506.1"/>
    </source>
</evidence>
<keyword evidence="3" id="KW-1185">Reference proteome</keyword>